<evidence type="ECO:0000313" key="6">
    <source>
        <dbReference type="Proteomes" id="UP001501020"/>
    </source>
</evidence>
<evidence type="ECO:0000259" key="3">
    <source>
        <dbReference type="Pfam" id="PF01113"/>
    </source>
</evidence>
<evidence type="ECO:0008006" key="7">
    <source>
        <dbReference type="Google" id="ProtNLM"/>
    </source>
</evidence>
<keyword evidence="1" id="KW-0521">NADP</keyword>
<evidence type="ECO:0000259" key="4">
    <source>
        <dbReference type="Pfam" id="PF19328"/>
    </source>
</evidence>
<gene>
    <name evidence="5" type="ORF">GCM10009727_08670</name>
</gene>
<keyword evidence="2" id="KW-0560">Oxidoreductase</keyword>
<name>A0ABP5JVI0_9ACTN</name>
<evidence type="ECO:0000256" key="1">
    <source>
        <dbReference type="ARBA" id="ARBA00022857"/>
    </source>
</evidence>
<keyword evidence="6" id="KW-1185">Reference proteome</keyword>
<comment type="caution">
    <text evidence="5">The sequence shown here is derived from an EMBL/GenBank/DDBJ whole genome shotgun (WGS) entry which is preliminary data.</text>
</comment>
<feature type="domain" description="Dihydrodipicolinate reductase N-terminal" evidence="3">
    <location>
        <begin position="20"/>
        <end position="84"/>
    </location>
</feature>
<dbReference type="EMBL" id="BAAAMR010000004">
    <property type="protein sequence ID" value="GAA2122548.1"/>
    <property type="molecule type" value="Genomic_DNA"/>
</dbReference>
<proteinExistence type="predicted"/>
<dbReference type="Pfam" id="PF19328">
    <property type="entry name" value="DAP_DH_C"/>
    <property type="match status" value="1"/>
</dbReference>
<dbReference type="RefSeq" id="WP_344261650.1">
    <property type="nucleotide sequence ID" value="NZ_BAAAMR010000004.1"/>
</dbReference>
<evidence type="ECO:0000313" key="5">
    <source>
        <dbReference type="EMBL" id="GAA2122548.1"/>
    </source>
</evidence>
<sequence>MSPADAPSTSPRPYRVVQWATGTLGRAVIRGVLDRPGLELAGVWVHTPAKDGADAGLLAGRPPTGVTATRDLDTVLALDADCVVYAPGRAGDPLGDLDTVCALLASGKNVICMNGLVYPQAHGPALVNELEQACKRGGSSVHGTGFNTGFMADVMPLVLSRLTRRITHVYSRECSDFARHPSWRMVHHMLGFGRDEDGYLRSLRPARTAMRSLYTESLHLVAAGLGVDLDEIDVDVDHRLAGTDLEVTAGRIPRGTVAAARWTFSGLAGGRPVISVEVIHKADAARIPDWGDPGHSVRVHGRPSITFTTDDEWVSDEVSAAAAHALNTIPVLCAAEPGIRTYLDLPPVTGRMEIPAPGGL</sequence>
<evidence type="ECO:0000256" key="2">
    <source>
        <dbReference type="ARBA" id="ARBA00023002"/>
    </source>
</evidence>
<protein>
    <recommendedName>
        <fullName evidence="7">Dihydrodipicolinate reductase</fullName>
    </recommendedName>
</protein>
<dbReference type="Pfam" id="PF01113">
    <property type="entry name" value="DapB_N"/>
    <property type="match status" value="1"/>
</dbReference>
<reference evidence="6" key="1">
    <citation type="journal article" date="2019" name="Int. J. Syst. Evol. Microbiol.">
        <title>The Global Catalogue of Microorganisms (GCM) 10K type strain sequencing project: providing services to taxonomists for standard genome sequencing and annotation.</title>
        <authorList>
            <consortium name="The Broad Institute Genomics Platform"/>
            <consortium name="The Broad Institute Genome Sequencing Center for Infectious Disease"/>
            <person name="Wu L."/>
            <person name="Ma J."/>
        </authorList>
    </citation>
    <scope>NUCLEOTIDE SEQUENCE [LARGE SCALE GENOMIC DNA]</scope>
    <source>
        <strain evidence="6">JCM 13850</strain>
    </source>
</reference>
<dbReference type="Gene3D" id="3.40.50.720">
    <property type="entry name" value="NAD(P)-binding Rossmann-like Domain"/>
    <property type="match status" value="1"/>
</dbReference>
<dbReference type="InterPro" id="IPR000846">
    <property type="entry name" value="DapB_N"/>
</dbReference>
<feature type="domain" description="2,4-diaminopentanoate dehydrogenase C-terminal" evidence="4">
    <location>
        <begin position="150"/>
        <end position="348"/>
    </location>
</feature>
<dbReference type="InterPro" id="IPR045760">
    <property type="entry name" value="DAP_DH_C"/>
</dbReference>
<dbReference type="CDD" id="cd24146">
    <property type="entry name" value="nat-AmDH_N_like"/>
    <property type="match status" value="1"/>
</dbReference>
<accession>A0ABP5JVI0</accession>
<dbReference type="Proteomes" id="UP001501020">
    <property type="component" value="Unassembled WGS sequence"/>
</dbReference>
<dbReference type="SUPFAM" id="SSF51735">
    <property type="entry name" value="NAD(P)-binding Rossmann-fold domains"/>
    <property type="match status" value="1"/>
</dbReference>
<dbReference type="InterPro" id="IPR036291">
    <property type="entry name" value="NAD(P)-bd_dom_sf"/>
</dbReference>
<organism evidence="5 6">
    <name type="scientific">Actinomadura napierensis</name>
    <dbReference type="NCBI Taxonomy" id="267854"/>
    <lineage>
        <taxon>Bacteria</taxon>
        <taxon>Bacillati</taxon>
        <taxon>Actinomycetota</taxon>
        <taxon>Actinomycetes</taxon>
        <taxon>Streptosporangiales</taxon>
        <taxon>Thermomonosporaceae</taxon>
        <taxon>Actinomadura</taxon>
    </lineage>
</organism>